<evidence type="ECO:0000256" key="8">
    <source>
        <dbReference type="SAM" id="MobiDB-lite"/>
    </source>
</evidence>
<keyword evidence="11" id="KW-1185">Reference proteome</keyword>
<evidence type="ECO:0000256" key="6">
    <source>
        <dbReference type="ARBA" id="ARBA00023242"/>
    </source>
</evidence>
<dbReference type="InterPro" id="IPR039999">
    <property type="entry name" value="LYAR"/>
</dbReference>
<dbReference type="AlphaFoldDB" id="A0A6A1V9H3"/>
<dbReference type="OrthoDB" id="21474at2759"/>
<dbReference type="Proteomes" id="UP000516437">
    <property type="component" value="Chromosome 6"/>
</dbReference>
<feature type="region of interest" description="Disordered" evidence="8">
    <location>
        <begin position="57"/>
        <end position="85"/>
    </location>
</feature>
<dbReference type="InterPro" id="IPR003604">
    <property type="entry name" value="Matrin/U1-like-C_Znf_C2H2"/>
</dbReference>
<dbReference type="GO" id="GO:0008270">
    <property type="term" value="F:zinc ion binding"/>
    <property type="evidence" value="ECO:0007669"/>
    <property type="project" value="UniProtKB-KW"/>
</dbReference>
<dbReference type="GO" id="GO:0006364">
    <property type="term" value="P:rRNA processing"/>
    <property type="evidence" value="ECO:0007669"/>
    <property type="project" value="TreeGrafter"/>
</dbReference>
<evidence type="ECO:0000256" key="1">
    <source>
        <dbReference type="ARBA" id="ARBA00004123"/>
    </source>
</evidence>
<dbReference type="PANTHER" id="PTHR13100:SF10">
    <property type="entry name" value="CELL GROWTH-REGULATING NUCLEOLAR PROTEIN"/>
    <property type="match status" value="1"/>
</dbReference>
<comment type="subcellular location">
    <subcellularLocation>
        <location evidence="1">Nucleus</location>
    </subcellularLocation>
</comment>
<dbReference type="FunFam" id="3.30.160.60:FF:001583">
    <property type="entry name" value="UBP1-associated proteins 1C"/>
    <property type="match status" value="1"/>
</dbReference>
<dbReference type="InterPro" id="IPR014898">
    <property type="entry name" value="Znf_C2H2_LYAR"/>
</dbReference>
<dbReference type="Pfam" id="PF12874">
    <property type="entry name" value="zf-met"/>
    <property type="match status" value="1"/>
</dbReference>
<dbReference type="Pfam" id="PF25879">
    <property type="entry name" value="WHD_LYAR"/>
    <property type="match status" value="1"/>
</dbReference>
<evidence type="ECO:0000256" key="7">
    <source>
        <dbReference type="PROSITE-ProRule" id="PRU01145"/>
    </source>
</evidence>
<evidence type="ECO:0000256" key="5">
    <source>
        <dbReference type="ARBA" id="ARBA00022833"/>
    </source>
</evidence>
<keyword evidence="6" id="KW-0539">Nucleus</keyword>
<sequence length="312" mass="34231">MVWFQCEDCGEDLKKPKLPNHFRICSASKFSCIDCGLTFGQQSVQGHTQCITEAEKYGPKGQGKASNGPTPKPNKDSKPKADVDINVGLSDRPPWFCSLCNTNATSKQTLLLHAEGKKHRAKARAFHVAKQPPKQTEEAAPESKIPSGDTGNDESIVNENAKQPKLQDPPKADAEHNNSKADTGTPPSKKKRKLDASVNDISRKKTKDDNSGELGNGEVIHGKKAEAEETTTRLKLAESSSIKEDTGKIIKWKKLITSALKLQSPDGVLKMKRLRKLVLKTVRESGITEDETKLGDMLEHKEMSLDKALIIS</sequence>
<dbReference type="PANTHER" id="PTHR13100">
    <property type="entry name" value="CELL GROWTH-REGULATING NUCLEOLAR PROTEIN LYAR"/>
    <property type="match status" value="1"/>
</dbReference>
<dbReference type="Gene3D" id="3.30.1490.490">
    <property type="match status" value="1"/>
</dbReference>
<dbReference type="SMART" id="SM00451">
    <property type="entry name" value="ZnF_U1"/>
    <property type="match status" value="1"/>
</dbReference>
<protein>
    <submittedName>
        <fullName evidence="10">UBP1-associated proteins 1C</fullName>
    </submittedName>
</protein>
<name>A0A6A1V9H3_9ROSI</name>
<evidence type="ECO:0000313" key="10">
    <source>
        <dbReference type="EMBL" id="KAB1209373.1"/>
    </source>
</evidence>
<feature type="domain" description="U1-type" evidence="9">
    <location>
        <begin position="92"/>
        <end position="126"/>
    </location>
</feature>
<evidence type="ECO:0000313" key="11">
    <source>
        <dbReference type="Proteomes" id="UP000516437"/>
    </source>
</evidence>
<evidence type="ECO:0000256" key="2">
    <source>
        <dbReference type="ARBA" id="ARBA00022723"/>
    </source>
</evidence>
<dbReference type="Pfam" id="PF08790">
    <property type="entry name" value="zf-LYAR"/>
    <property type="match status" value="1"/>
</dbReference>
<accession>A0A6A1V9H3</accession>
<keyword evidence="4 7" id="KW-0863">Zinc-finger</keyword>
<feature type="compositionally biased region" description="Basic and acidic residues" evidence="8">
    <location>
        <begin position="201"/>
        <end position="210"/>
    </location>
</feature>
<feature type="region of interest" description="Disordered" evidence="8">
    <location>
        <begin position="115"/>
        <end position="221"/>
    </location>
</feature>
<dbReference type="InterPro" id="IPR058719">
    <property type="entry name" value="WHD_LYAR"/>
</dbReference>
<dbReference type="PROSITE" id="PS51804">
    <property type="entry name" value="ZF_C2HC_LYAR"/>
    <property type="match status" value="2"/>
</dbReference>
<dbReference type="GO" id="GO:0003677">
    <property type="term" value="F:DNA binding"/>
    <property type="evidence" value="ECO:0007669"/>
    <property type="project" value="InterPro"/>
</dbReference>
<dbReference type="InterPro" id="IPR013087">
    <property type="entry name" value="Znf_C2H2_type"/>
</dbReference>
<dbReference type="SUPFAM" id="SSF57667">
    <property type="entry name" value="beta-beta-alpha zinc fingers"/>
    <property type="match status" value="3"/>
</dbReference>
<evidence type="ECO:0000256" key="3">
    <source>
        <dbReference type="ARBA" id="ARBA00022737"/>
    </source>
</evidence>
<keyword evidence="5" id="KW-0862">Zinc</keyword>
<feature type="compositionally biased region" description="Basic and acidic residues" evidence="8">
    <location>
        <begin position="168"/>
        <end position="179"/>
    </location>
</feature>
<feature type="compositionally biased region" description="Basic and acidic residues" evidence="8">
    <location>
        <begin position="73"/>
        <end position="83"/>
    </location>
</feature>
<comment type="caution">
    <text evidence="10">The sequence shown here is derived from an EMBL/GenBank/DDBJ whole genome shotgun (WGS) entry which is preliminary data.</text>
</comment>
<evidence type="ECO:0000256" key="4">
    <source>
        <dbReference type="ARBA" id="ARBA00022771"/>
    </source>
</evidence>
<reference evidence="10 11" key="1">
    <citation type="journal article" date="2019" name="Plant Biotechnol. J.">
        <title>The red bayberry genome and genetic basis of sex determination.</title>
        <authorList>
            <person name="Jia H.M."/>
            <person name="Jia H.J."/>
            <person name="Cai Q.L."/>
            <person name="Wang Y."/>
            <person name="Zhao H.B."/>
            <person name="Yang W.F."/>
            <person name="Wang G.Y."/>
            <person name="Li Y.H."/>
            <person name="Zhan D.L."/>
            <person name="Shen Y.T."/>
            <person name="Niu Q.F."/>
            <person name="Chang L."/>
            <person name="Qiu J."/>
            <person name="Zhao L."/>
            <person name="Xie H.B."/>
            <person name="Fu W.Y."/>
            <person name="Jin J."/>
            <person name="Li X.W."/>
            <person name="Jiao Y."/>
            <person name="Zhou C.C."/>
            <person name="Tu T."/>
            <person name="Chai C.Y."/>
            <person name="Gao J.L."/>
            <person name="Fan L.J."/>
            <person name="van de Weg E."/>
            <person name="Wang J.Y."/>
            <person name="Gao Z.S."/>
        </authorList>
    </citation>
    <scope>NUCLEOTIDE SEQUENCE [LARGE SCALE GENOMIC DNA]</scope>
    <source>
        <tissue evidence="10">Leaves</tissue>
    </source>
</reference>
<keyword evidence="2" id="KW-0479">Metal-binding</keyword>
<dbReference type="EMBL" id="RXIC02000024">
    <property type="protein sequence ID" value="KAB1209373.1"/>
    <property type="molecule type" value="Genomic_DNA"/>
</dbReference>
<feature type="compositionally biased region" description="Basic residues" evidence="8">
    <location>
        <begin position="116"/>
        <end position="127"/>
    </location>
</feature>
<gene>
    <name evidence="10" type="ORF">CJ030_MR6G016524</name>
</gene>
<dbReference type="GO" id="GO:0000122">
    <property type="term" value="P:negative regulation of transcription by RNA polymerase II"/>
    <property type="evidence" value="ECO:0007669"/>
    <property type="project" value="TreeGrafter"/>
</dbReference>
<evidence type="ECO:0000259" key="9">
    <source>
        <dbReference type="SMART" id="SM00451"/>
    </source>
</evidence>
<dbReference type="Gene3D" id="3.30.160.60">
    <property type="entry name" value="Classic Zinc Finger"/>
    <property type="match status" value="1"/>
</dbReference>
<proteinExistence type="predicted"/>
<feature type="compositionally biased region" description="Polar residues" evidence="8">
    <location>
        <begin position="149"/>
        <end position="161"/>
    </location>
</feature>
<dbReference type="InterPro" id="IPR036236">
    <property type="entry name" value="Znf_C2H2_sf"/>
</dbReference>
<keyword evidence="3" id="KW-0677">Repeat</keyword>
<organism evidence="10 11">
    <name type="scientific">Morella rubra</name>
    <name type="common">Chinese bayberry</name>
    <dbReference type="NCBI Taxonomy" id="262757"/>
    <lineage>
        <taxon>Eukaryota</taxon>
        <taxon>Viridiplantae</taxon>
        <taxon>Streptophyta</taxon>
        <taxon>Embryophyta</taxon>
        <taxon>Tracheophyta</taxon>
        <taxon>Spermatophyta</taxon>
        <taxon>Magnoliopsida</taxon>
        <taxon>eudicotyledons</taxon>
        <taxon>Gunneridae</taxon>
        <taxon>Pentapetalae</taxon>
        <taxon>rosids</taxon>
        <taxon>fabids</taxon>
        <taxon>Fagales</taxon>
        <taxon>Myricaceae</taxon>
        <taxon>Morella</taxon>
    </lineage>
</organism>
<dbReference type="GO" id="GO:0005730">
    <property type="term" value="C:nucleolus"/>
    <property type="evidence" value="ECO:0007669"/>
    <property type="project" value="TreeGrafter"/>
</dbReference>
<dbReference type="FunFam" id="3.30.1490.490:FF:000001">
    <property type="entry name" value="cell growth-regulating nucleolar protein-like"/>
    <property type="match status" value="1"/>
</dbReference>